<sequence length="622" mass="66250">MARLPQPGGDMGNWGNILNDYLRVAHDEQGNIKAGAIGATQVVDGALPQAKIQNLTTDLSAKYTKPGAGIPKTDLSASVQASLDKADTALQSVPPSAGVATLSGFPLRLAGEKQVSYPIELGKAHTPVANPTGAKKVLLAESWGTAGVLKHIWVASSGGGGVGDFSENGGKIRIYIDDDTTAVVDLSLNDFFAYASQGGEYATRRIGRTKRNTSNGESSAYRYLHMPFQKYLRVEVENTTATDIVFFGSADYTLVNDFAGLGSQQLAYKMYSVEAAAASPYDELTVVDINGSGQVESLWIAVNAASGDTGILEGNVEVYVDGETYPSWRSSGTEDAFNGGWYNVPVGGYPAGRAGDSAQSGLAMTYYRFFVDDPIFFSSHLKVLIHAGQPNQGTITSSTFGLSGFAGVWSNTAGNVNYLAVDTSTTLLNDQFTDTAGSLDTAKWNQVGGVTQGQATGSTITVAYDGSSSGQDVRIARKNAVLPTNYWVETRVRITDATHDGQEVSLIAQGNSPDPYFGSAIHVQLVRFGQNNWVIRARDDFDEVFIRTIGGGRNLTNVWVKLAFKVVGATVTAYWAPDSSPVWQPVGTWVTGKTGSAFGIGTWTAGAEFDYLVVRPLQTYTH</sequence>
<dbReference type="Proteomes" id="UP001059824">
    <property type="component" value="Chromosome"/>
</dbReference>
<dbReference type="RefSeq" id="WP_260763179.1">
    <property type="nucleotide sequence ID" value="NZ_CP045921.1"/>
</dbReference>
<protein>
    <submittedName>
        <fullName evidence="1">DUF2961 domain-containing protein</fullName>
    </submittedName>
</protein>
<accession>A0A857MM93</accession>
<organism evidence="1 2">
    <name type="scientific">Candidatus Mycosynbacter amalyticus</name>
    <dbReference type="NCBI Taxonomy" id="2665156"/>
    <lineage>
        <taxon>Bacteria</taxon>
        <taxon>Candidatus Saccharimonadota</taxon>
        <taxon>Candidatus Saccharimonadota incertae sedis</taxon>
        <taxon>Candidatus Mycosynbacter</taxon>
    </lineage>
</organism>
<evidence type="ECO:0000313" key="1">
    <source>
        <dbReference type="EMBL" id="QHN43218.1"/>
    </source>
</evidence>
<reference evidence="1" key="1">
    <citation type="journal article" date="2021" name="Nat. Microbiol.">
        <title>Cocultivation of an ultrasmall environmental parasitic bacterium with lytic ability against bacteria associated with wastewater foams.</title>
        <authorList>
            <person name="Batinovic S."/>
            <person name="Rose J.J.A."/>
            <person name="Ratcliffe J."/>
            <person name="Seviour R.J."/>
            <person name="Petrovski S."/>
        </authorList>
    </citation>
    <scope>NUCLEOTIDE SEQUENCE</scope>
    <source>
        <strain evidence="1">JR1</strain>
    </source>
</reference>
<dbReference type="EMBL" id="CP045921">
    <property type="protein sequence ID" value="QHN43218.1"/>
    <property type="molecule type" value="Genomic_DNA"/>
</dbReference>
<proteinExistence type="predicted"/>
<dbReference type="InterPro" id="IPR021345">
    <property type="entry name" value="DUF2961"/>
</dbReference>
<dbReference type="AlphaFoldDB" id="A0A857MM93"/>
<gene>
    <name evidence="1" type="ORF">GII36_05205</name>
</gene>
<dbReference type="Pfam" id="PF11175">
    <property type="entry name" value="DUF2961"/>
    <property type="match status" value="1"/>
</dbReference>
<dbReference type="Gene3D" id="2.60.120.1390">
    <property type="match status" value="2"/>
</dbReference>
<evidence type="ECO:0000313" key="2">
    <source>
        <dbReference type="Proteomes" id="UP001059824"/>
    </source>
</evidence>
<name>A0A857MM93_9BACT</name>
<keyword evidence="2" id="KW-1185">Reference proteome</keyword>
<dbReference type="KEGG" id="mama:GII36_05205"/>